<dbReference type="PANTHER" id="PTHR43248">
    <property type="entry name" value="2-SUCCINYL-6-HYDROXY-2,4-CYCLOHEXADIENE-1-CARBOXYLATE SYNTHASE"/>
    <property type="match status" value="1"/>
</dbReference>
<feature type="domain" description="Peptidase S33 tripeptidyl aminopeptidase-like C-terminal" evidence="5">
    <location>
        <begin position="442"/>
        <end position="532"/>
    </location>
</feature>
<keyword evidence="7" id="KW-1185">Reference proteome</keyword>
<gene>
    <name evidence="6" type="ORF">FHX72_003633</name>
</gene>
<dbReference type="Pfam" id="PF08386">
    <property type="entry name" value="Abhydrolase_4"/>
    <property type="match status" value="1"/>
</dbReference>
<dbReference type="EMBL" id="JACHWJ010000009">
    <property type="protein sequence ID" value="MBB2959465.1"/>
    <property type="molecule type" value="Genomic_DNA"/>
</dbReference>
<dbReference type="GO" id="GO:0016787">
    <property type="term" value="F:hydrolase activity"/>
    <property type="evidence" value="ECO:0007669"/>
    <property type="project" value="UniProtKB-KW"/>
</dbReference>
<comment type="caution">
    <text evidence="6">The sequence shown here is derived from an EMBL/GenBank/DDBJ whole genome shotgun (WGS) entry which is preliminary data.</text>
</comment>
<dbReference type="Gene3D" id="3.40.50.1820">
    <property type="entry name" value="alpha/beta hydrolase"/>
    <property type="match status" value="1"/>
</dbReference>
<dbReference type="RefSeq" id="WP_183626789.1">
    <property type="nucleotide sequence ID" value="NZ_JACHWJ010000009.1"/>
</dbReference>
<dbReference type="InterPro" id="IPR051601">
    <property type="entry name" value="Serine_prot/Carboxylest_S33"/>
</dbReference>
<dbReference type="InterPro" id="IPR000073">
    <property type="entry name" value="AB_hydrolase_1"/>
</dbReference>
<reference evidence="6 7" key="1">
    <citation type="submission" date="2020-08" db="EMBL/GenBank/DDBJ databases">
        <title>Sequencing the genomes of 1000 actinobacteria strains.</title>
        <authorList>
            <person name="Klenk H.-P."/>
        </authorList>
    </citation>
    <scope>NUCLEOTIDE SEQUENCE [LARGE SCALE GENOMIC DNA]</scope>
    <source>
        <strain evidence="6 7">DSM 20419</strain>
    </source>
</reference>
<evidence type="ECO:0000259" key="4">
    <source>
        <dbReference type="Pfam" id="PF00561"/>
    </source>
</evidence>
<dbReference type="PROSITE" id="PS51257">
    <property type="entry name" value="PROKAR_LIPOPROTEIN"/>
    <property type="match status" value="1"/>
</dbReference>
<evidence type="ECO:0000256" key="2">
    <source>
        <dbReference type="ARBA" id="ARBA00022729"/>
    </source>
</evidence>
<proteinExistence type="inferred from homology"/>
<sequence length="532" mass="56105">MKTPTTRRRVASRGIGASLLTGAAIFVLSGCTLITTLAGGGSGGGSGPQEDVDVIPTGLEPSIQAFYEQDLDWDACGNGRECATAEAPMNWADGTSEKIELAMVKVPAASGNSLGTIFTNPGGPGASGVSFVRDSAEYVFTPELMENFDIVGWDPRGVGESSAVDCRDDAGMDEWFYGVNENLDAETATDEQIIAEVTANSKEFADDCLENTGALLEFVDTKSTVKDLDMMRALVGDPKVNYFGFSYGTDIGAQYIDMFPETVGRVVLDGATDPTLSTFEVVLAQQGAFGEATRTYLEDCLTTTSCPFTGTVDDAIAKINTLMAEADETLPVNADGRKLTSGVIDTAISSALYNDQSWPYLSDAFATYETAGDPAGFFLLSDSYYGREPDGTYADNMFEAFTAINCLDYPVETDPAKIADFNRQIAESTPIGIPGPEALGDTTCQQWAFPSTNELAPVTGAGADPVLVIGTTGDPATPYAWAEAVTEQLESAVLVTFEGEGHLAYTQGDSCITGAVDAYFIDGTVPAEGLVC</sequence>
<dbReference type="AlphaFoldDB" id="A0A7W4YHY0"/>
<name>A0A7W4YHY0_9MICO</name>
<feature type="domain" description="AB hydrolase-1" evidence="4">
    <location>
        <begin position="120"/>
        <end position="310"/>
    </location>
</feature>
<keyword evidence="2" id="KW-0732">Signal</keyword>
<dbReference type="PANTHER" id="PTHR43248:SF29">
    <property type="entry name" value="TRIPEPTIDYL AMINOPEPTIDASE"/>
    <property type="match status" value="1"/>
</dbReference>
<evidence type="ECO:0000256" key="1">
    <source>
        <dbReference type="ARBA" id="ARBA00010088"/>
    </source>
</evidence>
<comment type="similarity">
    <text evidence="1">Belongs to the peptidase S33 family.</text>
</comment>
<keyword evidence="3" id="KW-0378">Hydrolase</keyword>
<dbReference type="InterPro" id="IPR029058">
    <property type="entry name" value="AB_hydrolase_fold"/>
</dbReference>
<dbReference type="InterPro" id="IPR013595">
    <property type="entry name" value="Pept_S33_TAP-like_C"/>
</dbReference>
<organism evidence="6 7">
    <name type="scientific">Pseudoclavibacter helvolus</name>
    <dbReference type="NCBI Taxonomy" id="255205"/>
    <lineage>
        <taxon>Bacteria</taxon>
        <taxon>Bacillati</taxon>
        <taxon>Actinomycetota</taxon>
        <taxon>Actinomycetes</taxon>
        <taxon>Micrococcales</taxon>
        <taxon>Microbacteriaceae</taxon>
        <taxon>Pseudoclavibacter</taxon>
    </lineage>
</organism>
<dbReference type="SUPFAM" id="SSF53474">
    <property type="entry name" value="alpha/beta-Hydrolases"/>
    <property type="match status" value="1"/>
</dbReference>
<accession>A0A7W4YHY0</accession>
<dbReference type="Pfam" id="PF00561">
    <property type="entry name" value="Abhydrolase_1"/>
    <property type="match status" value="1"/>
</dbReference>
<evidence type="ECO:0000259" key="5">
    <source>
        <dbReference type="Pfam" id="PF08386"/>
    </source>
</evidence>
<protein>
    <submittedName>
        <fullName evidence="6">Pimeloyl-ACP methyl ester carboxylesterase</fullName>
    </submittedName>
</protein>
<evidence type="ECO:0000256" key="3">
    <source>
        <dbReference type="ARBA" id="ARBA00022801"/>
    </source>
</evidence>
<evidence type="ECO:0000313" key="7">
    <source>
        <dbReference type="Proteomes" id="UP000545286"/>
    </source>
</evidence>
<evidence type="ECO:0000313" key="6">
    <source>
        <dbReference type="EMBL" id="MBB2959465.1"/>
    </source>
</evidence>
<dbReference type="Proteomes" id="UP000545286">
    <property type="component" value="Unassembled WGS sequence"/>
</dbReference>